<dbReference type="GO" id="GO:0098794">
    <property type="term" value="C:postsynapse"/>
    <property type="evidence" value="ECO:0007669"/>
    <property type="project" value="GOC"/>
</dbReference>
<evidence type="ECO:0000313" key="4">
    <source>
        <dbReference type="EnsemblMetazoa" id="PPA26667.1"/>
    </source>
</evidence>
<evidence type="ECO:0000256" key="3">
    <source>
        <dbReference type="SAM" id="SignalP"/>
    </source>
</evidence>
<dbReference type="GO" id="GO:1902495">
    <property type="term" value="C:transmembrane transporter complex"/>
    <property type="evidence" value="ECO:0000318"/>
    <property type="project" value="GO_Central"/>
</dbReference>
<feature type="signal peptide" evidence="3">
    <location>
        <begin position="1"/>
        <end position="20"/>
    </location>
</feature>
<dbReference type="GO" id="GO:0007268">
    <property type="term" value="P:chemical synaptic transmission"/>
    <property type="evidence" value="ECO:0000318"/>
    <property type="project" value="GO_Central"/>
</dbReference>
<organism evidence="4 5">
    <name type="scientific">Pristionchus pacificus</name>
    <name type="common">Parasitic nematode worm</name>
    <dbReference type="NCBI Taxonomy" id="54126"/>
    <lineage>
        <taxon>Eukaryota</taxon>
        <taxon>Metazoa</taxon>
        <taxon>Ecdysozoa</taxon>
        <taxon>Nematoda</taxon>
        <taxon>Chromadorea</taxon>
        <taxon>Rhabditida</taxon>
        <taxon>Rhabditina</taxon>
        <taxon>Diplogasteromorpha</taxon>
        <taxon>Diplogasteroidea</taxon>
        <taxon>Neodiplogasteridae</taxon>
        <taxon>Pristionchus</taxon>
    </lineage>
</organism>
<keyword evidence="2" id="KW-1133">Transmembrane helix</keyword>
<evidence type="ECO:0000313" key="5">
    <source>
        <dbReference type="Proteomes" id="UP000005239"/>
    </source>
</evidence>
<accession>A0A8R1YQM9</accession>
<dbReference type="Pfam" id="PF02931">
    <property type="entry name" value="Neur_chan_LBD"/>
    <property type="match status" value="1"/>
</dbReference>
<dbReference type="GO" id="GO:0034220">
    <property type="term" value="P:monoatomic ion transmembrane transport"/>
    <property type="evidence" value="ECO:0000318"/>
    <property type="project" value="GO_Central"/>
</dbReference>
<dbReference type="GO" id="GO:0045202">
    <property type="term" value="C:synapse"/>
    <property type="evidence" value="ECO:0000318"/>
    <property type="project" value="GO_Central"/>
</dbReference>
<feature type="chain" id="PRO_5043467140" evidence="3">
    <location>
        <begin position="21"/>
        <end position="599"/>
    </location>
</feature>
<name>A0A2A6C6W4_PRIPA</name>
<dbReference type="GO" id="GO:0005231">
    <property type="term" value="F:excitatory extracellular ligand-gated monoatomic ion channel activity"/>
    <property type="evidence" value="ECO:0000318"/>
    <property type="project" value="GO_Central"/>
</dbReference>
<dbReference type="InterPro" id="IPR006202">
    <property type="entry name" value="Neur_chan_lig-bd"/>
</dbReference>
<sequence>MARWVVVVVALALSSSLVEGDPPPSNSPNPPNPTAAATQPKLQKMTVLCRTRDGSHIVANDIAPRIVKRAKKRDTPPTDPAPAPAPITVDFRFSCKNPVVVLLCPAITNMFLDIEHAKLVALIIDFCQGLGNLEIPCVCNEYEECGIPLAPPDSEGDISFFNHDNIPNDDPVPPGQEPAATLVPSPPPECTNELPAEGQTCRYKVATEKECFNKCGRLINQYDCSPIISKAEDGSLLCTIDNLKPKYFKSHGTHFEKLIKRIQERSSPSIAPMIFLQSDTDAVKHSVVVIPVAARITEVNEKDQTDRFTSQLEFERVRKHYESIWRPPLFPKNMLSFSNEDVLKSNVKVLSTGKVFDNTIWNFKIAADMNFDYFPYDSQSFEVIISSTQEDLKLLGPDYIITATENPSEWAIIEDFVKLETKNNQTLAYKVVIKRYPYFWNILIIVPCFILGFLVIAALTIGADSNSIESLVNIGLAASVASAVNWQLLIAAYFVRNQFLVIVTVLVTLSIRKAVMPLIDAKLAAWRKPEAGAELSSSKKAIITAVKVARHRLLFFVIFGVTYAGSFGLMMSHADYNFERKKRAFVTGMEHHKIFSRNT</sequence>
<evidence type="ECO:0000256" key="2">
    <source>
        <dbReference type="SAM" id="Phobius"/>
    </source>
</evidence>
<dbReference type="GO" id="GO:1904315">
    <property type="term" value="F:transmitter-gated monoatomic ion channel activity involved in regulation of postsynaptic membrane potential"/>
    <property type="evidence" value="ECO:0000318"/>
    <property type="project" value="GO_Central"/>
</dbReference>
<reference evidence="5" key="1">
    <citation type="journal article" date="2008" name="Nat. Genet.">
        <title>The Pristionchus pacificus genome provides a unique perspective on nematode lifestyle and parasitism.</title>
        <authorList>
            <person name="Dieterich C."/>
            <person name="Clifton S.W."/>
            <person name="Schuster L.N."/>
            <person name="Chinwalla A."/>
            <person name="Delehaunty K."/>
            <person name="Dinkelacker I."/>
            <person name="Fulton L."/>
            <person name="Fulton R."/>
            <person name="Godfrey J."/>
            <person name="Minx P."/>
            <person name="Mitreva M."/>
            <person name="Roeseler W."/>
            <person name="Tian H."/>
            <person name="Witte H."/>
            <person name="Yang S.P."/>
            <person name="Wilson R.K."/>
            <person name="Sommer R.J."/>
        </authorList>
    </citation>
    <scope>NUCLEOTIDE SEQUENCE [LARGE SCALE GENOMIC DNA]</scope>
    <source>
        <strain evidence="5">PS312</strain>
    </source>
</reference>
<keyword evidence="3" id="KW-0732">Signal</keyword>
<reference evidence="4" key="2">
    <citation type="submission" date="2022-06" db="UniProtKB">
        <authorList>
            <consortium name="EnsemblMetazoa"/>
        </authorList>
    </citation>
    <scope>IDENTIFICATION</scope>
    <source>
        <strain evidence="4">PS312</strain>
    </source>
</reference>
<dbReference type="GO" id="GO:0004888">
    <property type="term" value="F:transmembrane signaling receptor activity"/>
    <property type="evidence" value="ECO:0007669"/>
    <property type="project" value="InterPro"/>
</dbReference>
<dbReference type="SUPFAM" id="SSF63712">
    <property type="entry name" value="Nicotinic receptor ligand binding domain-like"/>
    <property type="match status" value="1"/>
</dbReference>
<feature type="compositionally biased region" description="Pro residues" evidence="1">
    <location>
        <begin position="21"/>
        <end position="33"/>
    </location>
</feature>
<dbReference type="GO" id="GO:0042391">
    <property type="term" value="P:regulation of membrane potential"/>
    <property type="evidence" value="ECO:0000318"/>
    <property type="project" value="GO_Central"/>
</dbReference>
<dbReference type="OrthoDB" id="6112274at2759"/>
<feature type="transmembrane region" description="Helical" evidence="2">
    <location>
        <begin position="553"/>
        <end position="571"/>
    </location>
</feature>
<dbReference type="InterPro" id="IPR036734">
    <property type="entry name" value="Neur_chan_lig-bd_sf"/>
</dbReference>
<dbReference type="GO" id="GO:0043005">
    <property type="term" value="C:neuron projection"/>
    <property type="evidence" value="ECO:0000318"/>
    <property type="project" value="GO_Central"/>
</dbReference>
<dbReference type="GO" id="GO:0005886">
    <property type="term" value="C:plasma membrane"/>
    <property type="evidence" value="ECO:0000318"/>
    <property type="project" value="GO_Central"/>
</dbReference>
<evidence type="ECO:0000256" key="1">
    <source>
        <dbReference type="SAM" id="MobiDB-lite"/>
    </source>
</evidence>
<feature type="transmembrane region" description="Helical" evidence="2">
    <location>
        <begin position="499"/>
        <end position="519"/>
    </location>
</feature>
<dbReference type="InterPro" id="IPR006201">
    <property type="entry name" value="Neur_channel"/>
</dbReference>
<keyword evidence="5" id="KW-1185">Reference proteome</keyword>
<keyword evidence="2" id="KW-0472">Membrane</keyword>
<dbReference type="EnsemblMetazoa" id="PPA26667.1">
    <property type="protein sequence ID" value="PPA26667.1"/>
    <property type="gene ID" value="WBGene00116221"/>
</dbReference>
<dbReference type="Gene3D" id="2.70.170.10">
    <property type="entry name" value="Neurotransmitter-gated ion-channel ligand-binding domain"/>
    <property type="match status" value="1"/>
</dbReference>
<feature type="region of interest" description="Disordered" evidence="1">
    <location>
        <begin position="17"/>
        <end position="40"/>
    </location>
</feature>
<proteinExistence type="predicted"/>
<dbReference type="PANTHER" id="PTHR18945">
    <property type="entry name" value="NEUROTRANSMITTER GATED ION CHANNEL"/>
    <property type="match status" value="1"/>
</dbReference>
<dbReference type="AlphaFoldDB" id="A0A2A6C6W4"/>
<protein>
    <submittedName>
        <fullName evidence="4">Transmembrane ion channel</fullName>
    </submittedName>
</protein>
<accession>A0A2A6C6W4</accession>
<feature type="transmembrane region" description="Helical" evidence="2">
    <location>
        <begin position="438"/>
        <end position="459"/>
    </location>
</feature>
<keyword evidence="2" id="KW-0812">Transmembrane</keyword>
<dbReference type="Proteomes" id="UP000005239">
    <property type="component" value="Unassembled WGS sequence"/>
</dbReference>
<gene>
    <name evidence="4" type="primary">WBGene00116221</name>
</gene>